<dbReference type="Pfam" id="PF05207">
    <property type="entry name" value="Zn_ribbon_CSL"/>
    <property type="match status" value="1"/>
</dbReference>
<comment type="similarity">
    <text evidence="2">Belongs to the DPH4 family.</text>
</comment>
<dbReference type="GO" id="GO:0017183">
    <property type="term" value="P:protein histidyl modification to diphthamide"/>
    <property type="evidence" value="ECO:0007669"/>
    <property type="project" value="UniProtKB-UniPathway"/>
</dbReference>
<name>A0A1Y2F6P3_PROLT</name>
<feature type="domain" description="DPH-type MB" evidence="7">
    <location>
        <begin position="74"/>
        <end position="136"/>
    </location>
</feature>
<dbReference type="GO" id="GO:0046872">
    <property type="term" value="F:metal ion binding"/>
    <property type="evidence" value="ECO:0007669"/>
    <property type="project" value="UniProtKB-KW"/>
</dbReference>
<evidence type="ECO:0000259" key="7">
    <source>
        <dbReference type="PROSITE" id="PS51074"/>
    </source>
</evidence>
<dbReference type="PROSITE" id="PS50076">
    <property type="entry name" value="DNAJ_2"/>
    <property type="match status" value="1"/>
</dbReference>
<evidence type="ECO:0000259" key="6">
    <source>
        <dbReference type="PROSITE" id="PS50076"/>
    </source>
</evidence>
<dbReference type="Proteomes" id="UP000193685">
    <property type="component" value="Unassembled WGS sequence"/>
</dbReference>
<organism evidence="8 9">
    <name type="scientific">Protomyces lactucae-debilis</name>
    <dbReference type="NCBI Taxonomy" id="2754530"/>
    <lineage>
        <taxon>Eukaryota</taxon>
        <taxon>Fungi</taxon>
        <taxon>Dikarya</taxon>
        <taxon>Ascomycota</taxon>
        <taxon>Taphrinomycotina</taxon>
        <taxon>Taphrinomycetes</taxon>
        <taxon>Taphrinales</taxon>
        <taxon>Protomycetaceae</taxon>
        <taxon>Protomyces</taxon>
    </lineage>
</organism>
<dbReference type="UniPathway" id="UPA00559"/>
<dbReference type="Gene3D" id="3.10.660.10">
    <property type="entry name" value="DPH Zinc finger"/>
    <property type="match status" value="1"/>
</dbReference>
<dbReference type="InterPro" id="IPR001623">
    <property type="entry name" value="DnaJ_domain"/>
</dbReference>
<reference evidence="8 9" key="1">
    <citation type="submission" date="2016-07" db="EMBL/GenBank/DDBJ databases">
        <title>Pervasive Adenine N6-methylation of Active Genes in Fungi.</title>
        <authorList>
            <consortium name="DOE Joint Genome Institute"/>
            <person name="Mondo S.J."/>
            <person name="Dannebaum R.O."/>
            <person name="Kuo R.C."/>
            <person name="Labutti K."/>
            <person name="Haridas S."/>
            <person name="Kuo A."/>
            <person name="Salamov A."/>
            <person name="Ahrendt S.R."/>
            <person name="Lipzen A."/>
            <person name="Sullivan W."/>
            <person name="Andreopoulos W.B."/>
            <person name="Clum A."/>
            <person name="Lindquist E."/>
            <person name="Daum C."/>
            <person name="Ramamoorthy G.K."/>
            <person name="Gryganskyi A."/>
            <person name="Culley D."/>
            <person name="Magnuson J.K."/>
            <person name="James T.Y."/>
            <person name="O'Malley M.A."/>
            <person name="Stajich J.E."/>
            <person name="Spatafora J.W."/>
            <person name="Visel A."/>
            <person name="Grigoriev I.V."/>
        </authorList>
    </citation>
    <scope>NUCLEOTIDE SEQUENCE [LARGE SCALE GENOMIC DNA]</scope>
    <source>
        <strain evidence="8 9">12-1054</strain>
    </source>
</reference>
<keyword evidence="5" id="KW-0408">Iron</keyword>
<protein>
    <recommendedName>
        <fullName evidence="3">Diphthamide biosynthesis protein 4</fullName>
    </recommendedName>
</protein>
<dbReference type="Gene3D" id="1.10.287.110">
    <property type="entry name" value="DnaJ domain"/>
    <property type="match status" value="1"/>
</dbReference>
<sequence length="144" mass="15711">MTPHETLGLSIEDAQNPEALKKAYHAALLKAHPDTRGASSIPESTVGAVKRAYLALSTDLLHGKDEGLAREKFGYAVVDLSEFEEVADETAGEAGPCYWLDCRCGHGYRLTEDDLEHGRDLVMCDGCSLLVRVLYQEVAEDETA</sequence>
<feature type="domain" description="J" evidence="6">
    <location>
        <begin position="2"/>
        <end position="74"/>
    </location>
</feature>
<accession>A0A1Y2F6P3</accession>
<comment type="caution">
    <text evidence="8">The sequence shown here is derived from an EMBL/GenBank/DDBJ whole genome shotgun (WGS) entry which is preliminary data.</text>
</comment>
<dbReference type="SUPFAM" id="SSF144217">
    <property type="entry name" value="CSL zinc finger"/>
    <property type="match status" value="1"/>
</dbReference>
<evidence type="ECO:0000313" key="9">
    <source>
        <dbReference type="Proteomes" id="UP000193685"/>
    </source>
</evidence>
<dbReference type="GeneID" id="63788042"/>
<evidence type="ECO:0000313" key="8">
    <source>
        <dbReference type="EMBL" id="ORY79553.1"/>
    </source>
</evidence>
<comment type="function">
    <text evidence="1">Required for the first step of diphthamide biosynthesis, the transfer of 3-amino-3-carboxypropyl from S-adenosyl-L-methionine to a histidine residue. Diphthamide is a post-translational modification of histidine which occurs in elongation factor 2.</text>
</comment>
<dbReference type="STRING" id="56484.A0A1Y2F6P3"/>
<dbReference type="EMBL" id="MCFI01000015">
    <property type="protein sequence ID" value="ORY79553.1"/>
    <property type="molecule type" value="Genomic_DNA"/>
</dbReference>
<dbReference type="InterPro" id="IPR036671">
    <property type="entry name" value="DPH_MB_sf"/>
</dbReference>
<evidence type="ECO:0000256" key="2">
    <source>
        <dbReference type="ARBA" id="ARBA00006169"/>
    </source>
</evidence>
<keyword evidence="9" id="KW-1185">Reference proteome</keyword>
<dbReference type="OMA" id="VAYEICY"/>
<evidence type="ECO:0000256" key="4">
    <source>
        <dbReference type="ARBA" id="ARBA00022723"/>
    </source>
</evidence>
<evidence type="ECO:0000256" key="3">
    <source>
        <dbReference type="ARBA" id="ARBA00021797"/>
    </source>
</evidence>
<dbReference type="PROSITE" id="PS51074">
    <property type="entry name" value="DPH_MB"/>
    <property type="match status" value="1"/>
</dbReference>
<dbReference type="SUPFAM" id="SSF46565">
    <property type="entry name" value="Chaperone J-domain"/>
    <property type="match status" value="1"/>
</dbReference>
<gene>
    <name evidence="8" type="ORF">BCR37DRAFT_394274</name>
</gene>
<dbReference type="RefSeq" id="XP_040723924.1">
    <property type="nucleotide sequence ID" value="XM_040871443.1"/>
</dbReference>
<dbReference type="AlphaFoldDB" id="A0A1Y2F6P3"/>
<dbReference type="InterPro" id="IPR036869">
    <property type="entry name" value="J_dom_sf"/>
</dbReference>
<evidence type="ECO:0000256" key="5">
    <source>
        <dbReference type="ARBA" id="ARBA00023004"/>
    </source>
</evidence>
<evidence type="ECO:0000256" key="1">
    <source>
        <dbReference type="ARBA" id="ARBA00003474"/>
    </source>
</evidence>
<dbReference type="OrthoDB" id="445556at2759"/>
<dbReference type="InterPro" id="IPR007872">
    <property type="entry name" value="DPH_MB_dom"/>
</dbReference>
<proteinExistence type="inferred from homology"/>
<keyword evidence="4" id="KW-0479">Metal-binding</keyword>